<dbReference type="PANTHER" id="PTHR48081">
    <property type="entry name" value="AB HYDROLASE SUPERFAMILY PROTEIN C4A8.06C"/>
    <property type="match status" value="1"/>
</dbReference>
<evidence type="ECO:0000313" key="4">
    <source>
        <dbReference type="EMBL" id="AMU93315.1"/>
    </source>
</evidence>
<dbReference type="RefSeq" id="WP_062900521.1">
    <property type="nucleotide sequence ID" value="NZ_CP013342.1"/>
</dbReference>
<gene>
    <name evidence="4" type="ORF">AOA14_01705</name>
</gene>
<dbReference type="STRING" id="1219058.AOA14_01705"/>
<dbReference type="KEGG" id="ster:AOA14_01705"/>
<keyword evidence="4" id="KW-0624">Polysaccharide degradation</keyword>
<dbReference type="PANTHER" id="PTHR48081:SF6">
    <property type="entry name" value="PEPTIDASE S9 PROLYL OLIGOPEPTIDASE CATALYTIC DOMAIN-CONTAINING PROTEIN"/>
    <property type="match status" value="1"/>
</dbReference>
<keyword evidence="4" id="KW-0858">Xylan degradation</keyword>
<sequence length="314" mass="33781">MISRRSILAGSAALAGAFGAAGSAPALAFAVEEIPLWPGKPPGGNGPSGPEKIGGAGSGYGAVSNIATPRLRVYRPNIANGRAVIVCGGGGYFRIQLWKESTPAAKWLQLHGYTVFELIYRLPRDGWDASAPFADAQRAMKIVRTRAADFGIAPDRIGIMGMSAGGHLAGFTALRPDQKFYDGTDRFENAPARPDFAALLFPVVQLRKPFDTTRTRREMIGEHPTKVAEDAWSLDTLANSDAPPMILFSASDDPIAPPGHNLSLFQAMLAKGAKAELHIFEEGGHGWGLGTPDQILSQWPDLFEAWMTRRPFDR</sequence>
<dbReference type="EMBL" id="CP013342">
    <property type="protein sequence ID" value="AMU93315.1"/>
    <property type="molecule type" value="Genomic_DNA"/>
</dbReference>
<reference evidence="4 5" key="2">
    <citation type="journal article" date="2016" name="Genome Announc.">
        <title>Complete Genome Sequence of Sphingopyxis terrae Strain 203-1 (NBRC 111660), a Polyethylene Glycol Degrader.</title>
        <authorList>
            <person name="Ohtsubo Y."/>
            <person name="Nonoyama S."/>
            <person name="Nagata Y."/>
            <person name="Numata M."/>
            <person name="Tsuchikane K."/>
            <person name="Hosoyama A."/>
            <person name="Yamazoe A."/>
            <person name="Tsuda M."/>
            <person name="Fujita N."/>
            <person name="Kawai F."/>
        </authorList>
    </citation>
    <scope>NUCLEOTIDE SEQUENCE [LARGE SCALE GENOMIC DNA]</scope>
    <source>
        <strain evidence="4 5">203-1</strain>
    </source>
</reference>
<evidence type="ECO:0000256" key="2">
    <source>
        <dbReference type="SAM" id="SignalP"/>
    </source>
</evidence>
<dbReference type="GO" id="GO:0016798">
    <property type="term" value="F:hydrolase activity, acting on glycosyl bonds"/>
    <property type="evidence" value="ECO:0007669"/>
    <property type="project" value="UniProtKB-KW"/>
</dbReference>
<feature type="chain" id="PRO_5007502375" evidence="2">
    <location>
        <begin position="29"/>
        <end position="314"/>
    </location>
</feature>
<name>A0A142VVM8_9SPHN</name>
<reference evidence="5" key="1">
    <citation type="submission" date="2015-11" db="EMBL/GenBank/DDBJ databases">
        <title>Complete genome sequence of a polyethylene glycol-degrading strain Sphingopyxis terrae strain 203-1 (NBRC 15098).</title>
        <authorList>
            <person name="Yoshiyuki O."/>
            <person name="Shouta N."/>
            <person name="Nagata Y."/>
            <person name="Numata M."/>
            <person name="Tsuchikane K."/>
            <person name="Hosoyama A."/>
            <person name="Yamazoe A."/>
            <person name="Tsuda M."/>
            <person name="Fujita N."/>
            <person name="Kawai F."/>
        </authorList>
    </citation>
    <scope>NUCLEOTIDE SEQUENCE [LARGE SCALE GENOMIC DNA]</scope>
    <source>
        <strain evidence="5">203-1</strain>
    </source>
</reference>
<dbReference type="SUPFAM" id="SSF53474">
    <property type="entry name" value="alpha/beta-Hydrolases"/>
    <property type="match status" value="1"/>
</dbReference>
<keyword evidence="2" id="KW-0732">Signal</keyword>
<evidence type="ECO:0000313" key="5">
    <source>
        <dbReference type="Proteomes" id="UP000076234"/>
    </source>
</evidence>
<keyword evidence="1 4" id="KW-0378">Hydrolase</keyword>
<dbReference type="GO" id="GO:0045493">
    <property type="term" value="P:xylan catabolic process"/>
    <property type="evidence" value="ECO:0007669"/>
    <property type="project" value="UniProtKB-KW"/>
</dbReference>
<dbReference type="Gene3D" id="3.40.50.1820">
    <property type="entry name" value="alpha/beta hydrolase"/>
    <property type="match status" value="1"/>
</dbReference>
<dbReference type="Pfam" id="PF20434">
    <property type="entry name" value="BD-FAE"/>
    <property type="match status" value="1"/>
</dbReference>
<dbReference type="PROSITE" id="PS51318">
    <property type="entry name" value="TAT"/>
    <property type="match status" value="1"/>
</dbReference>
<keyword evidence="4" id="KW-0326">Glycosidase</keyword>
<dbReference type="InterPro" id="IPR049492">
    <property type="entry name" value="BD-FAE-like_dom"/>
</dbReference>
<organism evidence="4 5">
    <name type="scientific">Sphingopyxis terrae subsp. terrae NBRC 15098</name>
    <dbReference type="NCBI Taxonomy" id="1219058"/>
    <lineage>
        <taxon>Bacteria</taxon>
        <taxon>Pseudomonadati</taxon>
        <taxon>Pseudomonadota</taxon>
        <taxon>Alphaproteobacteria</taxon>
        <taxon>Sphingomonadales</taxon>
        <taxon>Sphingomonadaceae</taxon>
        <taxon>Sphingopyxis</taxon>
    </lineage>
</organism>
<evidence type="ECO:0000259" key="3">
    <source>
        <dbReference type="Pfam" id="PF20434"/>
    </source>
</evidence>
<dbReference type="Proteomes" id="UP000076234">
    <property type="component" value="Chromosome"/>
</dbReference>
<dbReference type="AlphaFoldDB" id="A0A142VVM8"/>
<protein>
    <submittedName>
        <fullName evidence="4">Xylanase</fullName>
    </submittedName>
</protein>
<feature type="signal peptide" evidence="2">
    <location>
        <begin position="1"/>
        <end position="28"/>
    </location>
</feature>
<dbReference type="InterPro" id="IPR006311">
    <property type="entry name" value="TAT_signal"/>
</dbReference>
<proteinExistence type="predicted"/>
<evidence type="ECO:0000256" key="1">
    <source>
        <dbReference type="ARBA" id="ARBA00022801"/>
    </source>
</evidence>
<dbReference type="InterPro" id="IPR029058">
    <property type="entry name" value="AB_hydrolase_fold"/>
</dbReference>
<keyword evidence="4" id="KW-0119">Carbohydrate metabolism</keyword>
<dbReference type="InterPro" id="IPR050300">
    <property type="entry name" value="GDXG_lipolytic_enzyme"/>
</dbReference>
<accession>A0A142VVM8</accession>
<feature type="domain" description="BD-FAE-like" evidence="3">
    <location>
        <begin position="73"/>
        <end position="265"/>
    </location>
</feature>